<dbReference type="EMBL" id="GBXI01000874">
    <property type="protein sequence ID" value="JAD13418.1"/>
    <property type="molecule type" value="Transcribed_RNA"/>
</dbReference>
<evidence type="ECO:0000313" key="2">
    <source>
        <dbReference type="EMBL" id="JAD13418.1"/>
    </source>
</evidence>
<sequence>MSGLRQVRGLLVVSLALELAKTELLAGAEVTLESLPNVGVAKIKIPVLESPHPTQEYSETTLPLPVVIQLPQTKHYASPRSTTPQVQLNDAPDDGVQIIQQKDEKTGAENIHIIHATQTALRKQLEHSDKPPQDFVPVFKMHTNEQNADGTHEVTIYVW</sequence>
<accession>A0A0A1XSA4</accession>
<keyword evidence="1" id="KW-0732">Signal</keyword>
<reference evidence="2" key="1">
    <citation type="submission" date="2014-11" db="EMBL/GenBank/DDBJ databases">
        <authorList>
            <person name="Geib S."/>
        </authorList>
    </citation>
    <scope>NUCLEOTIDE SEQUENCE</scope>
</reference>
<feature type="signal peptide" evidence="1">
    <location>
        <begin position="1"/>
        <end position="22"/>
    </location>
</feature>
<keyword evidence="2" id="KW-0675">Receptor</keyword>
<evidence type="ECO:0000256" key="1">
    <source>
        <dbReference type="SAM" id="SignalP"/>
    </source>
</evidence>
<reference evidence="2" key="2">
    <citation type="journal article" date="2015" name="Gigascience">
        <title>Reconstructing a comprehensive transcriptome assembly of a white-pupal translocated strain of the pest fruit fly Bactrocera cucurbitae.</title>
        <authorList>
            <person name="Sim S.B."/>
            <person name="Calla B."/>
            <person name="Hall B."/>
            <person name="DeRego T."/>
            <person name="Geib S.M."/>
        </authorList>
    </citation>
    <scope>NUCLEOTIDE SEQUENCE</scope>
</reference>
<proteinExistence type="predicted"/>
<organism evidence="2">
    <name type="scientific">Zeugodacus cucurbitae</name>
    <name type="common">Melon fruit fly</name>
    <name type="synonym">Bactrocera cucurbitae</name>
    <dbReference type="NCBI Taxonomy" id="28588"/>
    <lineage>
        <taxon>Eukaryota</taxon>
        <taxon>Metazoa</taxon>
        <taxon>Ecdysozoa</taxon>
        <taxon>Arthropoda</taxon>
        <taxon>Hexapoda</taxon>
        <taxon>Insecta</taxon>
        <taxon>Pterygota</taxon>
        <taxon>Neoptera</taxon>
        <taxon>Endopterygota</taxon>
        <taxon>Diptera</taxon>
        <taxon>Brachycera</taxon>
        <taxon>Muscomorpha</taxon>
        <taxon>Tephritoidea</taxon>
        <taxon>Tephritidae</taxon>
        <taxon>Zeugodacus</taxon>
        <taxon>Zeugodacus</taxon>
    </lineage>
</organism>
<keyword evidence="2" id="KW-0808">Transferase</keyword>
<name>A0A0A1XSA4_ZEUCU</name>
<dbReference type="GO" id="GO:0016301">
    <property type="term" value="F:kinase activity"/>
    <property type="evidence" value="ECO:0007669"/>
    <property type="project" value="UniProtKB-KW"/>
</dbReference>
<gene>
    <name evidence="2" type="primary">Erbb2</name>
    <name evidence="2" type="ORF">g.6328</name>
</gene>
<dbReference type="AlphaFoldDB" id="A0A0A1XSA4"/>
<protein>
    <submittedName>
        <fullName evidence="2">Receptor tyrosine-protein kinase erbB-2</fullName>
    </submittedName>
</protein>
<keyword evidence="2" id="KW-0418">Kinase</keyword>
<feature type="chain" id="PRO_5001983938" evidence="1">
    <location>
        <begin position="23"/>
        <end position="159"/>
    </location>
</feature>